<gene>
    <name evidence="5" type="ORF">FXF65_25945</name>
</gene>
<comment type="caution">
    <text evidence="5">The sequence shown here is derived from an EMBL/GenBank/DDBJ whole genome shotgun (WGS) entry which is preliminary data.</text>
</comment>
<protein>
    <submittedName>
        <fullName evidence="5">3'-5' exonuclease</fullName>
    </submittedName>
</protein>
<dbReference type="PANTHER" id="PTHR30231">
    <property type="entry name" value="DNA POLYMERASE III SUBUNIT EPSILON"/>
    <property type="match status" value="1"/>
</dbReference>
<dbReference type="RefSeq" id="WP_148352646.1">
    <property type="nucleotide sequence ID" value="NZ_JBHSBF010000011.1"/>
</dbReference>
<dbReference type="Gene3D" id="3.30.420.10">
    <property type="entry name" value="Ribonuclease H-like superfamily/Ribonuclease H"/>
    <property type="match status" value="1"/>
</dbReference>
<name>A0A5D0TYZ0_9ACTN</name>
<dbReference type="PANTHER" id="PTHR30231:SF4">
    <property type="entry name" value="PROTEIN NEN2"/>
    <property type="match status" value="1"/>
</dbReference>
<evidence type="ECO:0000256" key="2">
    <source>
        <dbReference type="ARBA" id="ARBA00022801"/>
    </source>
</evidence>
<evidence type="ECO:0000256" key="3">
    <source>
        <dbReference type="ARBA" id="ARBA00022839"/>
    </source>
</evidence>
<dbReference type="OrthoDB" id="9803913at2"/>
<dbReference type="InterPro" id="IPR036397">
    <property type="entry name" value="RNaseH_sf"/>
</dbReference>
<keyword evidence="2" id="KW-0378">Hydrolase</keyword>
<dbReference type="SMART" id="SM00479">
    <property type="entry name" value="EXOIII"/>
    <property type="match status" value="1"/>
</dbReference>
<dbReference type="CDD" id="cd06127">
    <property type="entry name" value="DEDDh"/>
    <property type="match status" value="1"/>
</dbReference>
<dbReference type="GO" id="GO:0005829">
    <property type="term" value="C:cytosol"/>
    <property type="evidence" value="ECO:0007669"/>
    <property type="project" value="TreeGrafter"/>
</dbReference>
<dbReference type="GO" id="GO:0003676">
    <property type="term" value="F:nucleic acid binding"/>
    <property type="evidence" value="ECO:0007669"/>
    <property type="project" value="InterPro"/>
</dbReference>
<feature type="domain" description="Exonuclease" evidence="4">
    <location>
        <begin position="28"/>
        <end position="192"/>
    </location>
</feature>
<dbReference type="Pfam" id="PF00929">
    <property type="entry name" value="RNase_T"/>
    <property type="match status" value="1"/>
</dbReference>
<evidence type="ECO:0000259" key="4">
    <source>
        <dbReference type="SMART" id="SM00479"/>
    </source>
</evidence>
<accession>A0A5D0TYZ0</accession>
<dbReference type="InterPro" id="IPR012337">
    <property type="entry name" value="RNaseH-like_sf"/>
</dbReference>
<evidence type="ECO:0000313" key="5">
    <source>
        <dbReference type="EMBL" id="TYC11551.1"/>
    </source>
</evidence>
<dbReference type="GO" id="GO:0008408">
    <property type="term" value="F:3'-5' exonuclease activity"/>
    <property type="evidence" value="ECO:0007669"/>
    <property type="project" value="TreeGrafter"/>
</dbReference>
<organism evidence="5 6">
    <name type="scientific">Actinomadura syzygii</name>
    <dbReference type="NCBI Taxonomy" id="1427538"/>
    <lineage>
        <taxon>Bacteria</taxon>
        <taxon>Bacillati</taxon>
        <taxon>Actinomycetota</taxon>
        <taxon>Actinomycetes</taxon>
        <taxon>Streptosporangiales</taxon>
        <taxon>Thermomonosporaceae</taxon>
        <taxon>Actinomadura</taxon>
    </lineage>
</organism>
<dbReference type="Proteomes" id="UP000322634">
    <property type="component" value="Unassembled WGS sequence"/>
</dbReference>
<keyword evidence="6" id="KW-1185">Reference proteome</keyword>
<dbReference type="AlphaFoldDB" id="A0A5D0TYZ0"/>
<dbReference type="SUPFAM" id="SSF53098">
    <property type="entry name" value="Ribonuclease H-like"/>
    <property type="match status" value="1"/>
</dbReference>
<keyword evidence="1" id="KW-0540">Nuclease</keyword>
<keyword evidence="3 5" id="KW-0269">Exonuclease</keyword>
<evidence type="ECO:0000313" key="6">
    <source>
        <dbReference type="Proteomes" id="UP000322634"/>
    </source>
</evidence>
<sequence length="199" mass="21610">MAGAPAWESDRRAAAVWAQGLLAAPAGRVVVLDTETTSLDGYLVELAVTDLQGRVLLGTQLNPGTPIDAKATSMHRLAAAQLGAMPRFGEVAGTLARILRDRTVVIYNAAFDMQILRNEIRRLDPSADEVREALNTARWECAMQQYAAFCGEWNDYHGNYRWQRLPGGDHTALGDCRATIAILAQMAAEAAERSPDEAS</sequence>
<proteinExistence type="predicted"/>
<dbReference type="InterPro" id="IPR013520">
    <property type="entry name" value="Ribonucl_H"/>
</dbReference>
<dbReference type="EMBL" id="VSFF01000010">
    <property type="protein sequence ID" value="TYC11551.1"/>
    <property type="molecule type" value="Genomic_DNA"/>
</dbReference>
<evidence type="ECO:0000256" key="1">
    <source>
        <dbReference type="ARBA" id="ARBA00022722"/>
    </source>
</evidence>
<reference evidence="5 6" key="1">
    <citation type="submission" date="2019-08" db="EMBL/GenBank/DDBJ databases">
        <title>Actinomadura sp. nov. CYP1-5 isolated from mountain soil.</title>
        <authorList>
            <person name="Songsumanus A."/>
            <person name="Kuncharoen N."/>
            <person name="Kudo T."/>
            <person name="Yuki M."/>
            <person name="Igarashi Y."/>
            <person name="Tanasupawat S."/>
        </authorList>
    </citation>
    <scope>NUCLEOTIDE SEQUENCE [LARGE SCALE GENOMIC DNA]</scope>
    <source>
        <strain evidence="5 6">GKU157</strain>
    </source>
</reference>